<gene>
    <name evidence="1" type="ORF">Scep_024006</name>
</gene>
<reference evidence="1 2" key="1">
    <citation type="submission" date="2024-01" db="EMBL/GenBank/DDBJ databases">
        <title>Genome assemblies of Stephania.</title>
        <authorList>
            <person name="Yang L."/>
        </authorList>
    </citation>
    <scope>NUCLEOTIDE SEQUENCE [LARGE SCALE GENOMIC DNA]</scope>
    <source>
        <strain evidence="1">JXDWG</strain>
        <tissue evidence="1">Leaf</tissue>
    </source>
</reference>
<comment type="caution">
    <text evidence="1">The sequence shown here is derived from an EMBL/GenBank/DDBJ whole genome shotgun (WGS) entry which is preliminary data.</text>
</comment>
<name>A0AAP0HXV3_9MAGN</name>
<dbReference type="EMBL" id="JBBNAG010000010">
    <property type="protein sequence ID" value="KAK9100576.1"/>
    <property type="molecule type" value="Genomic_DNA"/>
</dbReference>
<protein>
    <submittedName>
        <fullName evidence="1">Uncharacterized protein</fullName>
    </submittedName>
</protein>
<dbReference type="Proteomes" id="UP001419268">
    <property type="component" value="Unassembled WGS sequence"/>
</dbReference>
<organism evidence="1 2">
    <name type="scientific">Stephania cephalantha</name>
    <dbReference type="NCBI Taxonomy" id="152367"/>
    <lineage>
        <taxon>Eukaryota</taxon>
        <taxon>Viridiplantae</taxon>
        <taxon>Streptophyta</taxon>
        <taxon>Embryophyta</taxon>
        <taxon>Tracheophyta</taxon>
        <taxon>Spermatophyta</taxon>
        <taxon>Magnoliopsida</taxon>
        <taxon>Ranunculales</taxon>
        <taxon>Menispermaceae</taxon>
        <taxon>Menispermoideae</taxon>
        <taxon>Cissampelideae</taxon>
        <taxon>Stephania</taxon>
    </lineage>
</organism>
<proteinExistence type="predicted"/>
<dbReference type="AlphaFoldDB" id="A0AAP0HXV3"/>
<sequence>MRLNIWVVIETEEKRQLHAENRRVLKEMQAAAYNKILDLSSELPVEDYTSMYMDETELANMRSILRNQKRTLRNQNLMFQNQQETVRSVHGFERKMTRRSQRR</sequence>
<evidence type="ECO:0000313" key="2">
    <source>
        <dbReference type="Proteomes" id="UP001419268"/>
    </source>
</evidence>
<evidence type="ECO:0000313" key="1">
    <source>
        <dbReference type="EMBL" id="KAK9100576.1"/>
    </source>
</evidence>
<accession>A0AAP0HXV3</accession>
<keyword evidence="2" id="KW-1185">Reference proteome</keyword>